<protein>
    <recommendedName>
        <fullName evidence="3">Synaptobrevin, longin-like domain protein</fullName>
    </recommendedName>
</protein>
<comment type="caution">
    <text evidence="2">The sequence shown here is derived from an EMBL/GenBank/DDBJ whole genome shotgun (WGS) entry which is preliminary data.</text>
</comment>
<proteinExistence type="predicted"/>
<sequence>MALAFADTHNMIVFLSKLDASKGFEQIINFLNAHVIQYALMVIITEESIRQDLRLDDADSVDCLPNEEIFAVLARMGYEKPSTKLTFYKVFFSAQWKFLNHTILQCISAKRTTWNEFCSSMASAVICLATVGDLSSRTSKYTSPALTQKVFANIRRVGKGFSGVDTPFLLDKVAHTIEIIKLKQRVRRLEKKRQFKSSGLKRLRNGEIAKLDADKDVTLVDAEEDMDADVQGRLEESQAKVYHLDLELANKVLSMQETDKAEPAEIEEVIKEVTTAKRRRGVIIQDPEEASTASIIVHSEVMSKDKGIGILVEESKPHKRQEQIEEDEAFARY</sequence>
<evidence type="ECO:0008006" key="3">
    <source>
        <dbReference type="Google" id="ProtNLM"/>
    </source>
</evidence>
<feature type="region of interest" description="Disordered" evidence="1">
    <location>
        <begin position="314"/>
        <end position="333"/>
    </location>
</feature>
<name>A0A699GXA3_TANCI</name>
<accession>A0A699GXA3</accession>
<dbReference type="EMBL" id="BKCJ010064742">
    <property type="protein sequence ID" value="GEW58631.1"/>
    <property type="molecule type" value="Genomic_DNA"/>
</dbReference>
<organism evidence="2">
    <name type="scientific">Tanacetum cinerariifolium</name>
    <name type="common">Dalmatian daisy</name>
    <name type="synonym">Chrysanthemum cinerariifolium</name>
    <dbReference type="NCBI Taxonomy" id="118510"/>
    <lineage>
        <taxon>Eukaryota</taxon>
        <taxon>Viridiplantae</taxon>
        <taxon>Streptophyta</taxon>
        <taxon>Embryophyta</taxon>
        <taxon>Tracheophyta</taxon>
        <taxon>Spermatophyta</taxon>
        <taxon>Magnoliopsida</taxon>
        <taxon>eudicotyledons</taxon>
        <taxon>Gunneridae</taxon>
        <taxon>Pentapetalae</taxon>
        <taxon>asterids</taxon>
        <taxon>campanulids</taxon>
        <taxon>Asterales</taxon>
        <taxon>Asteraceae</taxon>
        <taxon>Asteroideae</taxon>
        <taxon>Anthemideae</taxon>
        <taxon>Anthemidinae</taxon>
        <taxon>Tanacetum</taxon>
    </lineage>
</organism>
<evidence type="ECO:0000313" key="2">
    <source>
        <dbReference type="EMBL" id="GEW58631.1"/>
    </source>
</evidence>
<evidence type="ECO:0000256" key="1">
    <source>
        <dbReference type="SAM" id="MobiDB-lite"/>
    </source>
</evidence>
<gene>
    <name evidence="2" type="ORF">Tci_230607</name>
</gene>
<reference evidence="2" key="1">
    <citation type="journal article" date="2019" name="Sci. Rep.">
        <title>Draft genome of Tanacetum cinerariifolium, the natural source of mosquito coil.</title>
        <authorList>
            <person name="Yamashiro T."/>
            <person name="Shiraishi A."/>
            <person name="Satake H."/>
            <person name="Nakayama K."/>
        </authorList>
    </citation>
    <scope>NUCLEOTIDE SEQUENCE</scope>
</reference>
<dbReference type="AlphaFoldDB" id="A0A699GXA3"/>